<evidence type="ECO:0000313" key="1">
    <source>
        <dbReference type="EMBL" id="MBV0934427.1"/>
    </source>
</evidence>
<comment type="caution">
    <text evidence="1">The sequence shown here is derived from an EMBL/GenBank/DDBJ whole genome shotgun (WGS) entry which is preliminary data.</text>
</comment>
<keyword evidence="2" id="KW-1185">Reference proteome</keyword>
<dbReference type="RefSeq" id="WP_217335836.1">
    <property type="nucleotide sequence ID" value="NZ_JAHQZT010000023.1"/>
</dbReference>
<sequence length="182" mass="20155">MRIFKTAALGGLMTVLTACTTGDKTSPSLAAGLNNKDLYEVHHDGRIHVFDDRATYEHFLEVGETSYRQTFIGAGPKGETLVFGVTGADKKKRMEQVAGYNLYHGMLPASQPFYGETRLDGRIYVFDRLEDMEAVRKTGEAPLRFTQIGAGPAGETVVFVLNSDNKKHKPDALMAAFRQHNR</sequence>
<gene>
    <name evidence="1" type="ORF">KTN04_13890</name>
</gene>
<reference evidence="1 2" key="1">
    <citation type="submission" date="2021-06" db="EMBL/GenBank/DDBJ databases">
        <title>Bacterium isolated from marine sediment.</title>
        <authorList>
            <person name="Zhu K.-L."/>
            <person name="Du Z.-J."/>
            <person name="Liang Q.-Y."/>
        </authorList>
    </citation>
    <scope>NUCLEOTIDE SEQUENCE [LARGE SCALE GENOMIC DNA]</scope>
    <source>
        <strain evidence="1 2">A346</strain>
    </source>
</reference>
<proteinExistence type="predicted"/>
<protein>
    <recommendedName>
        <fullName evidence="3">Lipoprotein</fullName>
    </recommendedName>
</protein>
<dbReference type="Proteomes" id="UP000755551">
    <property type="component" value="Unassembled WGS sequence"/>
</dbReference>
<accession>A0ABS6MFC0</accession>
<dbReference type="EMBL" id="JAHQZT010000023">
    <property type="protein sequence ID" value="MBV0934427.1"/>
    <property type="molecule type" value="Genomic_DNA"/>
</dbReference>
<evidence type="ECO:0008006" key="3">
    <source>
        <dbReference type="Google" id="ProtNLM"/>
    </source>
</evidence>
<dbReference type="PROSITE" id="PS51257">
    <property type="entry name" value="PROKAR_LIPOPROTEIN"/>
    <property type="match status" value="1"/>
</dbReference>
<evidence type="ECO:0000313" key="2">
    <source>
        <dbReference type="Proteomes" id="UP000755551"/>
    </source>
</evidence>
<organism evidence="1 2">
    <name type="scientific">Marinobacterium weihaiense</name>
    <dbReference type="NCBI Taxonomy" id="2851016"/>
    <lineage>
        <taxon>Bacteria</taxon>
        <taxon>Pseudomonadati</taxon>
        <taxon>Pseudomonadota</taxon>
        <taxon>Gammaproteobacteria</taxon>
        <taxon>Oceanospirillales</taxon>
        <taxon>Oceanospirillaceae</taxon>
        <taxon>Marinobacterium</taxon>
    </lineage>
</organism>
<name>A0ABS6MFC0_9GAMM</name>